<dbReference type="InParanoid" id="Q5B4S7"/>
<dbReference type="KEGG" id="ani:ANIA_04453"/>
<evidence type="ECO:0000313" key="2">
    <source>
        <dbReference type="EMBL" id="CBF77488.1"/>
    </source>
</evidence>
<dbReference type="Proteomes" id="UP000000560">
    <property type="component" value="Chromosome III"/>
</dbReference>
<dbReference type="PANTHER" id="PTHR22767:SF3">
    <property type="entry name" value="N-ALPHA-ACETYLTRANSFERASE 25, NATB AUXILIARY SUBUNIT"/>
    <property type="match status" value="1"/>
</dbReference>
<dbReference type="STRING" id="227321.Q5B4S7"/>
<dbReference type="OMA" id="WKRREHQ"/>
<comment type="similarity">
    <text evidence="1">Belongs to the MDM20/NAA25 family.</text>
</comment>
<dbReference type="GO" id="GO:0007010">
    <property type="term" value="P:cytoskeleton organization"/>
    <property type="evidence" value="ECO:0000318"/>
    <property type="project" value="GO_Central"/>
</dbReference>
<name>Q5B4S7_EMENI</name>
<dbReference type="InterPro" id="IPR019183">
    <property type="entry name" value="NAA25_NatB_aux_su"/>
</dbReference>
<protein>
    <submittedName>
        <fullName evidence="2">Cytoskeleton organisation protein (Dec1), putative (AFU_orthologue AFUA_4G07460)</fullName>
    </submittedName>
</protein>
<gene>
    <name evidence="2" type="ORF">ANIA_04453</name>
</gene>
<evidence type="ECO:0000256" key="1">
    <source>
        <dbReference type="ARBA" id="ARBA00006298"/>
    </source>
</evidence>
<dbReference type="FunCoup" id="Q5B4S7">
    <property type="interactions" value="48"/>
</dbReference>
<dbReference type="GO" id="GO:0031416">
    <property type="term" value="C:NatB complex"/>
    <property type="evidence" value="ECO:0000318"/>
    <property type="project" value="GO_Central"/>
</dbReference>
<reference evidence="3" key="1">
    <citation type="journal article" date="2005" name="Nature">
        <title>Sequencing of Aspergillus nidulans and comparative analysis with A. fumigatus and A. oryzae.</title>
        <authorList>
            <person name="Galagan J.E."/>
            <person name="Calvo S.E."/>
            <person name="Cuomo C."/>
            <person name="Ma L.J."/>
            <person name="Wortman J.R."/>
            <person name="Batzoglou S."/>
            <person name="Lee S.I."/>
            <person name="Basturkmen M."/>
            <person name="Spevak C.C."/>
            <person name="Clutterbuck J."/>
            <person name="Kapitonov V."/>
            <person name="Jurka J."/>
            <person name="Scazzocchio C."/>
            <person name="Farman M."/>
            <person name="Butler J."/>
            <person name="Purcell S."/>
            <person name="Harris S."/>
            <person name="Braus G.H."/>
            <person name="Draht O."/>
            <person name="Busch S."/>
            <person name="D'Enfert C."/>
            <person name="Bouchier C."/>
            <person name="Goldman G.H."/>
            <person name="Bell-Pedersen D."/>
            <person name="Griffiths-Jones S."/>
            <person name="Doonan J.H."/>
            <person name="Yu J."/>
            <person name="Vienken K."/>
            <person name="Pain A."/>
            <person name="Freitag M."/>
            <person name="Selker E.U."/>
            <person name="Archer D.B."/>
            <person name="Penalva M.A."/>
            <person name="Oakley B.R."/>
            <person name="Momany M."/>
            <person name="Tanaka T."/>
            <person name="Kumagai T."/>
            <person name="Asai K."/>
            <person name="Machida M."/>
            <person name="Nierman W.C."/>
            <person name="Denning D.W."/>
            <person name="Caddick M."/>
            <person name="Hynes M."/>
            <person name="Paoletti M."/>
            <person name="Fischer R."/>
            <person name="Miller B."/>
            <person name="Dyer P."/>
            <person name="Sachs M.S."/>
            <person name="Osmani S.A."/>
            <person name="Birren B.W."/>
        </authorList>
    </citation>
    <scope>NUCLEOTIDE SEQUENCE [LARGE SCALE GENOMIC DNA]</scope>
    <source>
        <strain evidence="3">FGSC A4 / ATCC 38163 / CBS 112.46 / NRRL 194 / M139</strain>
    </source>
</reference>
<reference evidence="3" key="2">
    <citation type="journal article" date="2009" name="Fungal Genet. Biol.">
        <title>The 2008 update of the Aspergillus nidulans genome annotation: a community effort.</title>
        <authorList>
            <person name="Wortman J.R."/>
            <person name="Gilsenan J.M."/>
            <person name="Joardar V."/>
            <person name="Deegan J."/>
            <person name="Clutterbuck J."/>
            <person name="Andersen M.R."/>
            <person name="Archer D."/>
            <person name="Bencina M."/>
            <person name="Braus G."/>
            <person name="Coutinho P."/>
            <person name="von Dohren H."/>
            <person name="Doonan J."/>
            <person name="Driessen A.J."/>
            <person name="Durek P."/>
            <person name="Espeso E."/>
            <person name="Fekete E."/>
            <person name="Flipphi M."/>
            <person name="Estrada C.G."/>
            <person name="Geysens S."/>
            <person name="Goldman G."/>
            <person name="de Groot P.W."/>
            <person name="Hansen K."/>
            <person name="Harris S.D."/>
            <person name="Heinekamp T."/>
            <person name="Helmstaedt K."/>
            <person name="Henrissat B."/>
            <person name="Hofmann G."/>
            <person name="Homan T."/>
            <person name="Horio T."/>
            <person name="Horiuchi H."/>
            <person name="James S."/>
            <person name="Jones M."/>
            <person name="Karaffa L."/>
            <person name="Karanyi Z."/>
            <person name="Kato M."/>
            <person name="Keller N."/>
            <person name="Kelly D.E."/>
            <person name="Kiel J.A."/>
            <person name="Kim J.M."/>
            <person name="van der Klei I.J."/>
            <person name="Klis F.M."/>
            <person name="Kovalchuk A."/>
            <person name="Krasevec N."/>
            <person name="Kubicek C.P."/>
            <person name="Liu B."/>
            <person name="Maccabe A."/>
            <person name="Meyer V."/>
            <person name="Mirabito P."/>
            <person name="Miskei M."/>
            <person name="Mos M."/>
            <person name="Mullins J."/>
            <person name="Nelson D.R."/>
            <person name="Nielsen J."/>
            <person name="Oakley B.R."/>
            <person name="Osmani S.A."/>
            <person name="Pakula T."/>
            <person name="Paszewski A."/>
            <person name="Paulsen I."/>
            <person name="Pilsyk S."/>
            <person name="Pocsi I."/>
            <person name="Punt P.J."/>
            <person name="Ram A.F."/>
            <person name="Ren Q."/>
            <person name="Robellet X."/>
            <person name="Robson G."/>
            <person name="Seiboth B."/>
            <person name="van Solingen P."/>
            <person name="Specht T."/>
            <person name="Sun J."/>
            <person name="Taheri-Talesh N."/>
            <person name="Takeshita N."/>
            <person name="Ussery D."/>
            <person name="vanKuyk P.A."/>
            <person name="Visser H."/>
            <person name="van de Vondervoort P.J."/>
            <person name="de Vries R.P."/>
            <person name="Walton J."/>
            <person name="Xiang X."/>
            <person name="Xiong Y."/>
            <person name="Zeng A.P."/>
            <person name="Brandt B.W."/>
            <person name="Cornell M.J."/>
            <person name="van den Hondel C.A."/>
            <person name="Visser J."/>
            <person name="Oliver S.G."/>
            <person name="Turner G."/>
        </authorList>
    </citation>
    <scope>GENOME REANNOTATION</scope>
    <source>
        <strain evidence="3">FGSC A4 / ATCC 38163 / CBS 112.46 / NRRL 194 / M139</strain>
    </source>
</reference>
<proteinExistence type="inferred from homology"/>
<evidence type="ECO:0000313" key="3">
    <source>
        <dbReference type="Proteomes" id="UP000000560"/>
    </source>
</evidence>
<dbReference type="HOGENOM" id="CLU_013217_0_0_1"/>
<dbReference type="GO" id="GO:0005737">
    <property type="term" value="C:cytoplasm"/>
    <property type="evidence" value="ECO:0000318"/>
    <property type="project" value="GO_Central"/>
</dbReference>
<dbReference type="GeneID" id="2872249"/>
<keyword evidence="3" id="KW-1185">Reference proteome</keyword>
<dbReference type="EMBL" id="BN001303">
    <property type="protein sequence ID" value="CBF77488.1"/>
    <property type="molecule type" value="Genomic_DNA"/>
</dbReference>
<dbReference type="Pfam" id="PF09797">
    <property type="entry name" value="NatB_MDM20"/>
    <property type="match status" value="1"/>
</dbReference>
<accession>Q5B4S7</accession>
<dbReference type="PANTHER" id="PTHR22767">
    <property type="entry name" value="N-TERMINAL ACETYLTRANSFERASE-RELATED"/>
    <property type="match status" value="1"/>
</dbReference>
<accession>C8V8I7</accession>
<sequence length="905" mass="101870">MSTNDAVFQRRNKQIEDAIDGQNLKQALQLIEKRIKKGEDTPFLKAWRAQILFHHADEAHRQRGIAETLQLCKADPAVTDLDSLEMLYETLQKIGGHEETMRSIWERAAKAKPQLRDIQTRWFDYAFEGDDWKSAQKNNFPKKRKYYIWAIFLCYLLAVDEASSETDRKLFGTLAYRMVSKAAESVPADPKELLSPPRAIQSAEELLLLVRIFESQGRHAEIIKILDSDNLGINSRIIQNDWSFVGVKLSNLEKAKMWTEGLLYAKELLAIPSSEEERKAIQERDDWAVWHLLVTATQKIDTADSQSGAVKQEELLLACQAYFDHAKNKLYCFGDLLDYLPALSKDSIRSFVEYASKNSGNTEVTGPFRGVAVINALKLEYCFLLSSNASDVSREEVEDFVSRCLKEYREVERPDRGSAPSTIESQPSDDLCILAAMGLLRFSGNWVSRKQEEIPDIMLIRAAAILERLIVDSPHNYQALLLLVRLYLRLGVGSLALKTFSKLSVKQMQFETVAHNLFTRLATIHPHSAPPIDGAEYKDFNPQSAFVQAMIFYLSANATSTRHRSNGLEYGSYINVEGTIELQRRLKRSICRRMWALEVKRVQRLTGGEPVGRYDEMARDTSPLVDQRTFDAFMNCEAPGQPTFEQLMRVGPLPQKHWVTSAQMTDRLWGLLKDLAVQKPILATPEIPELDKLVGASAESEMTPSEIECTRTNLSLLRLAVYISGSKSVTSEQVEKSLGLLEEWLKSKLEALATDGNSISPIMSQTTIFLQSDAPYAPTWRFFHGIFSILDSVKALVFLCSTASRKGSKGAKLPKDRVESLLDLGRKVHQGAHANIRALKKRLSEPGKLGSLMDLVIAGKGIGEDGDQLRGELEKMLDTSSLELFCGELMESWDEALGGMLAVRM</sequence>
<organism evidence="2 3">
    <name type="scientific">Emericella nidulans (strain FGSC A4 / ATCC 38163 / CBS 112.46 / NRRL 194 / M139)</name>
    <name type="common">Aspergillus nidulans</name>
    <dbReference type="NCBI Taxonomy" id="227321"/>
    <lineage>
        <taxon>Eukaryota</taxon>
        <taxon>Fungi</taxon>
        <taxon>Dikarya</taxon>
        <taxon>Ascomycota</taxon>
        <taxon>Pezizomycotina</taxon>
        <taxon>Eurotiomycetes</taxon>
        <taxon>Eurotiomycetidae</taxon>
        <taxon>Eurotiales</taxon>
        <taxon>Aspergillaceae</taxon>
        <taxon>Aspergillus</taxon>
        <taxon>Aspergillus subgen. Nidulantes</taxon>
    </lineage>
</organism>
<dbReference type="eggNOG" id="KOG2053">
    <property type="taxonomic scope" value="Eukaryota"/>
</dbReference>
<dbReference type="RefSeq" id="XP_662057.1">
    <property type="nucleotide sequence ID" value="XM_656965.2"/>
</dbReference>
<dbReference type="OrthoDB" id="1874341at2759"/>
<dbReference type="AlphaFoldDB" id="Q5B4S7"/>
<dbReference type="GO" id="GO:0010698">
    <property type="term" value="F:acetyltransferase activator activity"/>
    <property type="evidence" value="ECO:0000318"/>
    <property type="project" value="GO_Central"/>
</dbReference>